<feature type="compositionally biased region" description="Basic and acidic residues" evidence="1">
    <location>
        <begin position="200"/>
        <end position="213"/>
    </location>
</feature>
<dbReference type="Proteomes" id="UP000606974">
    <property type="component" value="Unassembled WGS sequence"/>
</dbReference>
<sequence length="414" mass="47179">MSGSKSLSVSRLDMGGFNCGLKIVPGQPRSAWTCPCGLGYWDAVKGEFVTGDRVRRREALNREDYEAHLRECSQCHTQAQRDGLALVSSQEEGQETQPGARPRPSTQTSDSHICDPTPARQNQYFLPREGIRPEVIQGSIKTYLGADASVKPSTNRAGTPGYIIRSNNFPTVEIISELKRLSLGSETAAPVATGHGQKPRSIDRTEPQYDKRGMNPYTAPDPNTYPQVDRGSSQQPERRLHQQLERMSLQQSEPRSHHHQEPTSYQHQDPRSQQPRRDLGAYAHTQDSRTAYTDPRTGQSLYQPLRDPEVRPYPRDHETPSTEHWGDPTLHRIPQDPRTYPYSQEPRTTQPSVPRQDPHYNAETRVSGAREQRDDRQGLQDQRATENDPRQRRDARRSANDQKECKDKTRSYRR</sequence>
<proteinExistence type="predicted"/>
<reference evidence="2" key="1">
    <citation type="submission" date="2020-02" db="EMBL/GenBank/DDBJ databases">
        <authorList>
            <person name="Palmer J.M."/>
        </authorList>
    </citation>
    <scope>NUCLEOTIDE SEQUENCE</scope>
    <source>
        <strain evidence="2">EPUS1.4</strain>
        <tissue evidence="2">Thallus</tissue>
    </source>
</reference>
<feature type="compositionally biased region" description="Basic and acidic residues" evidence="1">
    <location>
        <begin position="306"/>
        <end position="335"/>
    </location>
</feature>
<organism evidence="2 3">
    <name type="scientific">Endocarpon pusillum</name>
    <dbReference type="NCBI Taxonomy" id="364733"/>
    <lineage>
        <taxon>Eukaryota</taxon>
        <taxon>Fungi</taxon>
        <taxon>Dikarya</taxon>
        <taxon>Ascomycota</taxon>
        <taxon>Pezizomycotina</taxon>
        <taxon>Eurotiomycetes</taxon>
        <taxon>Chaetothyriomycetidae</taxon>
        <taxon>Verrucariales</taxon>
        <taxon>Verrucariaceae</taxon>
        <taxon>Endocarpon</taxon>
    </lineage>
</organism>
<name>A0A8H7AAC8_9EURO</name>
<comment type="caution">
    <text evidence="2">The sequence shown here is derived from an EMBL/GenBank/DDBJ whole genome shotgun (WGS) entry which is preliminary data.</text>
</comment>
<gene>
    <name evidence="2" type="ORF">GJ744_001258</name>
</gene>
<feature type="compositionally biased region" description="Polar residues" evidence="1">
    <location>
        <begin position="87"/>
        <end position="97"/>
    </location>
</feature>
<keyword evidence="3" id="KW-1185">Reference proteome</keyword>
<feature type="compositionally biased region" description="Polar residues" evidence="1">
    <location>
        <begin position="341"/>
        <end position="353"/>
    </location>
</feature>
<feature type="region of interest" description="Disordered" evidence="1">
    <location>
        <begin position="188"/>
        <end position="414"/>
    </location>
</feature>
<feature type="compositionally biased region" description="Polar residues" evidence="1">
    <location>
        <begin position="224"/>
        <end position="235"/>
    </location>
</feature>
<protein>
    <submittedName>
        <fullName evidence="2">Uncharacterized protein</fullName>
    </submittedName>
</protein>
<evidence type="ECO:0000313" key="3">
    <source>
        <dbReference type="Proteomes" id="UP000606974"/>
    </source>
</evidence>
<dbReference type="OrthoDB" id="4146887at2759"/>
<evidence type="ECO:0000313" key="2">
    <source>
        <dbReference type="EMBL" id="KAF7505118.1"/>
    </source>
</evidence>
<feature type="compositionally biased region" description="Basic and acidic residues" evidence="1">
    <location>
        <begin position="356"/>
        <end position="414"/>
    </location>
</feature>
<accession>A0A8H7AAC8</accession>
<dbReference type="EMBL" id="JAACFV010000118">
    <property type="protein sequence ID" value="KAF7505118.1"/>
    <property type="molecule type" value="Genomic_DNA"/>
</dbReference>
<feature type="region of interest" description="Disordered" evidence="1">
    <location>
        <begin position="83"/>
        <end position="122"/>
    </location>
</feature>
<dbReference type="AlphaFoldDB" id="A0A8H7AAC8"/>
<evidence type="ECO:0000256" key="1">
    <source>
        <dbReference type="SAM" id="MobiDB-lite"/>
    </source>
</evidence>
<feature type="compositionally biased region" description="Polar residues" evidence="1">
    <location>
        <begin position="288"/>
        <end position="302"/>
    </location>
</feature>
<feature type="compositionally biased region" description="Polar residues" evidence="1">
    <location>
        <begin position="262"/>
        <end position="273"/>
    </location>
</feature>